<feature type="compositionally biased region" description="Pro residues" evidence="1">
    <location>
        <begin position="736"/>
        <end position="752"/>
    </location>
</feature>
<feature type="compositionally biased region" description="Basic and acidic residues" evidence="1">
    <location>
        <begin position="404"/>
        <end position="420"/>
    </location>
</feature>
<feature type="compositionally biased region" description="Basic and acidic residues" evidence="1">
    <location>
        <begin position="162"/>
        <end position="177"/>
    </location>
</feature>
<dbReference type="EMBL" id="CAJNOL010000512">
    <property type="protein sequence ID" value="CAF1097221.1"/>
    <property type="molecule type" value="Genomic_DNA"/>
</dbReference>
<dbReference type="AlphaFoldDB" id="A0A813UJ51"/>
<sequence length="767" mass="86551">MDRSIEYTQAMSNFDSVYNVSPTLIHQSTKYTPMSSLITSSMFSNRSSSPLFRRCKSPPLSRPILSGSGPKFNFDLYKMDQNNDEFDKDSLSSYRSLSPTSSRIIYHHPIHSSRLSPISKPQALSKLQQINDELCQTLAQSELTDRSPAHYHIHHYPLSQNSHEKYRSRSISEERSASTELEVSPRIHKARVTYKIHIPRRHQQSSRHRSTADVYSSDNPMFIDLYPTRDQGFVKQIRKKPDNQSPWIIDGSSIRRNSYSDSNTSQLSETPRGPYYGDKPIKSRRRSVRAKERPSSSSRYRSPSVTSGNRPDSAPFHVSDEYQESNASFSNTVPIRQQNGSIKQSKFIDSHIPSSKSKSSRQETSRNSADVTHKRRHSRTYDPHNESSSSRTRKPIWHPPSKTISEKSPKYFEPTLKSKYDVPTGKHITDGTESEPISQRKTLSDRTKIRNGDSNLKKHITNADSKVKSAWEPTVDGLSKSTVKEPKPSTTTNTDQNSLHNESIKPTTKPISKNQSIVDKNDDNAQDSSENESTTSERSKNQDSSRPPPRIEKPPTPQQPRKPSTELPKTTNGALKRRDDANNIHDENQTPLPTADVNNNKKTDNDNGEKSDAQNEQPTSSPRSSHKIPTSEHKTPSPKPTNKNDKLTNDDDRDENDDEVANSFDVNKWLDDASKAILGPSRKDDTVIPSQPLPKPKVKSPPRRKEPSPSRSPEVSDEDLYNPPFGPKRKNQQPSIPLPPPPQPPPPPPPPTTTTTGETNEVDDFFN</sequence>
<feature type="compositionally biased region" description="Basic and acidic residues" evidence="1">
    <location>
        <begin position="535"/>
        <end position="553"/>
    </location>
</feature>
<evidence type="ECO:0000313" key="4">
    <source>
        <dbReference type="Proteomes" id="UP000663854"/>
    </source>
</evidence>
<accession>A0A813UJ51</accession>
<dbReference type="Proteomes" id="UP000663870">
    <property type="component" value="Unassembled WGS sequence"/>
</dbReference>
<keyword evidence="5" id="KW-1185">Reference proteome</keyword>
<proteinExistence type="predicted"/>
<feature type="compositionally biased region" description="Polar residues" evidence="1">
    <location>
        <begin position="254"/>
        <end position="269"/>
    </location>
</feature>
<name>A0A813UJ51_9BILA</name>
<feature type="region of interest" description="Disordered" evidence="1">
    <location>
        <begin position="159"/>
        <end position="183"/>
    </location>
</feature>
<feature type="compositionally biased region" description="Basic and acidic residues" evidence="1">
    <location>
        <begin position="442"/>
        <end position="451"/>
    </location>
</feature>
<feature type="compositionally biased region" description="Basic and acidic residues" evidence="1">
    <location>
        <begin position="576"/>
        <end position="588"/>
    </location>
</feature>
<feature type="compositionally biased region" description="Basic and acidic residues" evidence="1">
    <location>
        <begin position="599"/>
        <end position="613"/>
    </location>
</feature>
<feature type="compositionally biased region" description="Low complexity" evidence="1">
    <location>
        <begin position="295"/>
        <end position="304"/>
    </location>
</feature>
<evidence type="ECO:0000313" key="3">
    <source>
        <dbReference type="EMBL" id="CAF1097221.1"/>
    </source>
</evidence>
<feature type="region of interest" description="Disordered" evidence="1">
    <location>
        <begin position="340"/>
        <end position="767"/>
    </location>
</feature>
<feature type="compositionally biased region" description="Basic residues" evidence="1">
    <location>
        <begin position="198"/>
        <end position="209"/>
    </location>
</feature>
<protein>
    <submittedName>
        <fullName evidence="2">Uncharacterized protein</fullName>
    </submittedName>
</protein>
<feature type="compositionally biased region" description="Polar residues" evidence="1">
    <location>
        <begin position="488"/>
        <end position="518"/>
    </location>
</feature>
<evidence type="ECO:0000256" key="1">
    <source>
        <dbReference type="SAM" id="MobiDB-lite"/>
    </source>
</evidence>
<feature type="compositionally biased region" description="Acidic residues" evidence="1">
    <location>
        <begin position="651"/>
        <end position="660"/>
    </location>
</feature>
<feature type="region of interest" description="Disordered" evidence="1">
    <location>
        <begin position="236"/>
        <end position="317"/>
    </location>
</feature>
<dbReference type="Proteomes" id="UP000663854">
    <property type="component" value="Unassembled WGS sequence"/>
</dbReference>
<gene>
    <name evidence="3" type="ORF">JXQ802_LOCUS19013</name>
    <name evidence="2" type="ORF">PYM288_LOCUS5869</name>
</gene>
<reference evidence="2" key="1">
    <citation type="submission" date="2021-02" db="EMBL/GenBank/DDBJ databases">
        <authorList>
            <person name="Nowell W R."/>
        </authorList>
    </citation>
    <scope>NUCLEOTIDE SEQUENCE</scope>
</reference>
<dbReference type="EMBL" id="CAJNOH010000062">
    <property type="protein sequence ID" value="CAF0826688.1"/>
    <property type="molecule type" value="Genomic_DNA"/>
</dbReference>
<feature type="region of interest" description="Disordered" evidence="1">
    <location>
        <begin position="198"/>
        <end position="221"/>
    </location>
</feature>
<comment type="caution">
    <text evidence="2">The sequence shown here is derived from an EMBL/GenBank/DDBJ whole genome shotgun (WGS) entry which is preliminary data.</text>
</comment>
<evidence type="ECO:0000313" key="2">
    <source>
        <dbReference type="EMBL" id="CAF0826688.1"/>
    </source>
</evidence>
<organism evidence="2 4">
    <name type="scientific">Rotaria sordida</name>
    <dbReference type="NCBI Taxonomy" id="392033"/>
    <lineage>
        <taxon>Eukaryota</taxon>
        <taxon>Metazoa</taxon>
        <taxon>Spiralia</taxon>
        <taxon>Gnathifera</taxon>
        <taxon>Rotifera</taxon>
        <taxon>Eurotatoria</taxon>
        <taxon>Bdelloidea</taxon>
        <taxon>Philodinida</taxon>
        <taxon>Philodinidae</taxon>
        <taxon>Rotaria</taxon>
    </lineage>
</organism>
<feature type="compositionally biased region" description="Polar residues" evidence="1">
    <location>
        <begin position="614"/>
        <end position="623"/>
    </location>
</feature>
<evidence type="ECO:0000313" key="5">
    <source>
        <dbReference type="Proteomes" id="UP000663870"/>
    </source>
</evidence>